<keyword evidence="2" id="KW-0812">Transmembrane</keyword>
<sequence length="325" mass="36416">MAPLQNESCNESTMEQLEAAMQQLVLLAELLLLLRPDEDTCVKIRNCVDTALSYFSEAEEKVASQLLLVDSQSEALITVKKLMQDDLKEKQKKLVDLKAQIFALQEAEKKSVEMLQTAELHLKNTKERLKLAHEEMEKNRAGRDIGMHLMILPGLGTFIGASVLIGYQIALESAENLVAEAQRAVEEYTAEVAGYHDKFIHFSQKEQELQDGINAMNQKIIQTQVQSDELLAFQGDVLIKQSWIRKCLALLDVLAGKVHVAAVISRHACFPELLVDILGDIAQVMDEKGGEAFLENQKIQDLVLEIKKAVKTLKSRVGKSMLQDY</sequence>
<organism evidence="3 4">
    <name type="scientific">Pantherophis guttatus</name>
    <name type="common">Corn snake</name>
    <name type="synonym">Elaphe guttata</name>
    <dbReference type="NCBI Taxonomy" id="94885"/>
    <lineage>
        <taxon>Eukaryota</taxon>
        <taxon>Metazoa</taxon>
        <taxon>Chordata</taxon>
        <taxon>Craniata</taxon>
        <taxon>Vertebrata</taxon>
        <taxon>Euteleostomi</taxon>
        <taxon>Lepidosauria</taxon>
        <taxon>Squamata</taxon>
        <taxon>Bifurcata</taxon>
        <taxon>Unidentata</taxon>
        <taxon>Episquamata</taxon>
        <taxon>Toxicofera</taxon>
        <taxon>Serpentes</taxon>
        <taxon>Colubroidea</taxon>
        <taxon>Colubridae</taxon>
        <taxon>Colubrinae</taxon>
        <taxon>Pantherophis</taxon>
    </lineage>
</organism>
<keyword evidence="1" id="KW-0175">Coiled coil</keyword>
<feature type="coiled-coil region" evidence="1">
    <location>
        <begin position="164"/>
        <end position="198"/>
    </location>
</feature>
<evidence type="ECO:0000313" key="4">
    <source>
        <dbReference type="RefSeq" id="XP_034277637.1"/>
    </source>
</evidence>
<dbReference type="Proteomes" id="UP001652622">
    <property type="component" value="Unplaced"/>
</dbReference>
<dbReference type="InParanoid" id="A0A6P9C2F7"/>
<dbReference type="GeneID" id="117668057"/>
<evidence type="ECO:0000256" key="1">
    <source>
        <dbReference type="SAM" id="Coils"/>
    </source>
</evidence>
<name>A0A6P9C2F7_PANGU</name>
<keyword evidence="2" id="KW-1133">Transmembrane helix</keyword>
<accession>A0A6P9C2F7</accession>
<feature type="transmembrane region" description="Helical" evidence="2">
    <location>
        <begin position="145"/>
        <end position="167"/>
    </location>
</feature>
<dbReference type="RefSeq" id="XP_034277637.1">
    <property type="nucleotide sequence ID" value="XM_034421746.2"/>
</dbReference>
<protein>
    <submittedName>
        <fullName evidence="4">Uncharacterized protein LOC117668057</fullName>
    </submittedName>
</protein>
<reference evidence="4" key="1">
    <citation type="submission" date="2025-08" db="UniProtKB">
        <authorList>
            <consortium name="RefSeq"/>
        </authorList>
    </citation>
    <scope>IDENTIFICATION</scope>
    <source>
        <tissue evidence="4">Blood</tissue>
    </source>
</reference>
<dbReference type="OMA" id="QSWIRKC"/>
<feature type="coiled-coil region" evidence="1">
    <location>
        <begin position="80"/>
        <end position="139"/>
    </location>
</feature>
<evidence type="ECO:0000256" key="2">
    <source>
        <dbReference type="SAM" id="Phobius"/>
    </source>
</evidence>
<dbReference type="KEGG" id="pgut:117668057"/>
<evidence type="ECO:0000313" key="3">
    <source>
        <dbReference type="Proteomes" id="UP001652622"/>
    </source>
</evidence>
<proteinExistence type="predicted"/>
<dbReference type="AlphaFoldDB" id="A0A6P9C2F7"/>
<keyword evidence="3" id="KW-1185">Reference proteome</keyword>
<keyword evidence="2" id="KW-0472">Membrane</keyword>
<gene>
    <name evidence="4" type="primary">LOC117668057</name>
</gene>